<feature type="chain" id="PRO_5009602284" description="Chitin-binding type-1 domain-containing protein" evidence="3">
    <location>
        <begin position="28"/>
        <end position="363"/>
    </location>
</feature>
<sequence>MMGRLCQSTTSLIVAAHLLSLVSLGKAADECQPYTWSKAGMPTVVVGELPRATPTLIQEQALSERAEGDVVCRAWDTTEYEVNYYSCKEMADFWFADIDFFFTLNPGLERDCSNIQPNTEYCTDGWIEPLRDPEGRCGPQFGNASCAYGSLPCCNSQTWKCGETYEDCAPGTCYEGLCPGDAVWSSDGTCGTGHGNRQCAGKWGDCCNQDGRCGTGPDFCGKDVCQMGNCTVPLVPVPSSSVSVSFPPVTEPFAQSTTATSLSPSSTSTAPASPACTAGSNAQGIPYNFKGLCSSRCDLNHCPAGVCVSTGPAAEPAAIPELTDCHGCPDDEVAGGGNHAYYVDLCEFTCSHGSCPAGACKCC</sequence>
<dbReference type="SUPFAM" id="SSF57016">
    <property type="entry name" value="Plant lectins/antimicrobial peptides"/>
    <property type="match status" value="1"/>
</dbReference>
<dbReference type="GeneID" id="34563493"/>
<proteinExistence type="predicted"/>
<dbReference type="RefSeq" id="XP_022471471.1">
    <property type="nucleotide sequence ID" value="XM_022621983.1"/>
</dbReference>
<keyword evidence="1 2" id="KW-0147">Chitin-binding</keyword>
<keyword evidence="2" id="KW-1015">Disulfide bond</keyword>
<accession>A0A1G4AYR3</accession>
<dbReference type="OrthoDB" id="4846743at2759"/>
<comment type="caution">
    <text evidence="2">Lacks conserved residue(s) required for the propagation of feature annotation.</text>
</comment>
<protein>
    <recommendedName>
        <fullName evidence="4">Chitin-binding type-1 domain-containing protein</fullName>
    </recommendedName>
</protein>
<dbReference type="PROSITE" id="PS50941">
    <property type="entry name" value="CHIT_BIND_I_2"/>
    <property type="match status" value="1"/>
</dbReference>
<name>A0A1G4AYR3_9PEZI</name>
<dbReference type="EMBL" id="MJBS01000102">
    <property type="protein sequence ID" value="OHE94308.1"/>
    <property type="molecule type" value="Genomic_DNA"/>
</dbReference>
<evidence type="ECO:0000259" key="4">
    <source>
        <dbReference type="PROSITE" id="PS50941"/>
    </source>
</evidence>
<evidence type="ECO:0000313" key="5">
    <source>
        <dbReference type="EMBL" id="OHE94308.1"/>
    </source>
</evidence>
<dbReference type="InterPro" id="IPR036861">
    <property type="entry name" value="Endochitinase-like_sf"/>
</dbReference>
<feature type="signal peptide" evidence="3">
    <location>
        <begin position="1"/>
        <end position="27"/>
    </location>
</feature>
<keyword evidence="6" id="KW-1185">Reference proteome</keyword>
<gene>
    <name evidence="5" type="ORF">CORC01_10355</name>
</gene>
<organism evidence="5 6">
    <name type="scientific">Colletotrichum orchidophilum</name>
    <dbReference type="NCBI Taxonomy" id="1209926"/>
    <lineage>
        <taxon>Eukaryota</taxon>
        <taxon>Fungi</taxon>
        <taxon>Dikarya</taxon>
        <taxon>Ascomycota</taxon>
        <taxon>Pezizomycotina</taxon>
        <taxon>Sordariomycetes</taxon>
        <taxon>Hypocreomycetidae</taxon>
        <taxon>Glomerellales</taxon>
        <taxon>Glomerellaceae</taxon>
        <taxon>Colletotrichum</taxon>
    </lineage>
</organism>
<evidence type="ECO:0000256" key="3">
    <source>
        <dbReference type="SAM" id="SignalP"/>
    </source>
</evidence>
<evidence type="ECO:0000313" key="6">
    <source>
        <dbReference type="Proteomes" id="UP000176998"/>
    </source>
</evidence>
<dbReference type="Gene3D" id="3.30.60.10">
    <property type="entry name" value="Endochitinase-like"/>
    <property type="match status" value="1"/>
</dbReference>
<dbReference type="GO" id="GO:0008061">
    <property type="term" value="F:chitin binding"/>
    <property type="evidence" value="ECO:0007669"/>
    <property type="project" value="UniProtKB-UniRule"/>
</dbReference>
<dbReference type="STRING" id="1209926.A0A1G4AYR3"/>
<feature type="disulfide bond" evidence="2">
    <location>
        <begin position="206"/>
        <end position="220"/>
    </location>
</feature>
<dbReference type="AlphaFoldDB" id="A0A1G4AYR3"/>
<evidence type="ECO:0000256" key="1">
    <source>
        <dbReference type="ARBA" id="ARBA00022669"/>
    </source>
</evidence>
<feature type="domain" description="Chitin-binding type-1" evidence="4">
    <location>
        <begin position="187"/>
        <end position="232"/>
    </location>
</feature>
<dbReference type="Proteomes" id="UP000176998">
    <property type="component" value="Unassembled WGS sequence"/>
</dbReference>
<dbReference type="InterPro" id="IPR001002">
    <property type="entry name" value="Chitin-bd_1"/>
</dbReference>
<keyword evidence="3" id="KW-0732">Signal</keyword>
<evidence type="ECO:0000256" key="2">
    <source>
        <dbReference type="PROSITE-ProRule" id="PRU00261"/>
    </source>
</evidence>
<reference evidence="5 6" key="1">
    <citation type="submission" date="2016-09" db="EMBL/GenBank/DDBJ databases">
        <authorList>
            <person name="Capua I."/>
            <person name="De Benedictis P."/>
            <person name="Joannis T."/>
            <person name="Lombin L.H."/>
            <person name="Cattoli G."/>
        </authorList>
    </citation>
    <scope>NUCLEOTIDE SEQUENCE [LARGE SCALE GENOMIC DNA]</scope>
    <source>
        <strain evidence="5 6">IMI 309357</strain>
    </source>
</reference>
<comment type="caution">
    <text evidence="5">The sequence shown here is derived from an EMBL/GenBank/DDBJ whole genome shotgun (WGS) entry which is preliminary data.</text>
</comment>